<dbReference type="GO" id="GO:0016780">
    <property type="term" value="F:phosphotransferase activity, for other substituted phosphate groups"/>
    <property type="evidence" value="ECO:0007669"/>
    <property type="project" value="TreeGrafter"/>
</dbReference>
<dbReference type="RefSeq" id="WP_107931189.1">
    <property type="nucleotide sequence ID" value="NZ_PZZN01000001.1"/>
</dbReference>
<feature type="transmembrane region" description="Helical" evidence="3">
    <location>
        <begin position="250"/>
        <end position="273"/>
    </location>
</feature>
<reference evidence="5 6" key="1">
    <citation type="submission" date="2018-04" db="EMBL/GenBank/DDBJ databases">
        <title>Genomic Encyclopedia of Type Strains, Phase III (KMG-III): the genomes of soil and plant-associated and newly described type strains.</title>
        <authorList>
            <person name="Whitman W."/>
        </authorList>
    </citation>
    <scope>NUCLEOTIDE SEQUENCE [LARGE SCALE GENOMIC DNA]</scope>
    <source>
        <strain evidence="5 6">NW12</strain>
    </source>
</reference>
<dbReference type="Pfam" id="PF02397">
    <property type="entry name" value="Bac_transf"/>
    <property type="match status" value="1"/>
</dbReference>
<organism evidence="5 6">
    <name type="scientific">Sphingomonas aerolata</name>
    <dbReference type="NCBI Taxonomy" id="185951"/>
    <lineage>
        <taxon>Bacteria</taxon>
        <taxon>Pseudomonadati</taxon>
        <taxon>Pseudomonadota</taxon>
        <taxon>Alphaproteobacteria</taxon>
        <taxon>Sphingomonadales</taxon>
        <taxon>Sphingomonadaceae</taxon>
        <taxon>Sphingomonas</taxon>
    </lineage>
</organism>
<name>A0A2T4YVZ2_9SPHN</name>
<feature type="transmembrane region" description="Helical" evidence="3">
    <location>
        <begin position="23"/>
        <end position="45"/>
    </location>
</feature>
<dbReference type="PANTHER" id="PTHR30576:SF0">
    <property type="entry name" value="UNDECAPRENYL-PHOSPHATE N-ACETYLGALACTOSAMINYL 1-PHOSPHATE TRANSFERASE-RELATED"/>
    <property type="match status" value="1"/>
</dbReference>
<protein>
    <submittedName>
        <fullName evidence="5">Lipopolysaccharide/colanic/teichoic acid biosynthesis glycosyltransferase</fullName>
    </submittedName>
</protein>
<feature type="transmembrane region" description="Helical" evidence="3">
    <location>
        <begin position="115"/>
        <end position="133"/>
    </location>
</feature>
<dbReference type="InterPro" id="IPR003362">
    <property type="entry name" value="Bact_transf"/>
</dbReference>
<keyword evidence="3" id="KW-1133">Transmembrane helix</keyword>
<evidence type="ECO:0000256" key="2">
    <source>
        <dbReference type="ARBA" id="ARBA00023169"/>
    </source>
</evidence>
<keyword evidence="2" id="KW-0270">Exopolysaccharide synthesis</keyword>
<keyword evidence="5" id="KW-0808">Transferase</keyword>
<keyword evidence="3" id="KW-0472">Membrane</keyword>
<dbReference type="AlphaFoldDB" id="A0A2T4YVZ2"/>
<evidence type="ECO:0000256" key="1">
    <source>
        <dbReference type="ARBA" id="ARBA00006464"/>
    </source>
</evidence>
<feature type="transmembrane region" description="Helical" evidence="3">
    <location>
        <begin position="85"/>
        <end position="103"/>
    </location>
</feature>
<dbReference type="PANTHER" id="PTHR30576">
    <property type="entry name" value="COLANIC BIOSYNTHESIS UDP-GLUCOSE LIPID CARRIER TRANSFERASE"/>
    <property type="match status" value="1"/>
</dbReference>
<evidence type="ECO:0000259" key="4">
    <source>
        <dbReference type="Pfam" id="PF02397"/>
    </source>
</evidence>
<keyword evidence="3" id="KW-0812">Transmembrane</keyword>
<sequence length="437" mass="49758">MLFSPVHIRLARPNSLVSMLSRWRYQALGGLFFATVLPYLVRIFVSSEYIGMRQLNLTLLWSAVAVIIGNWLWRNVSLFPGLEASTLLIPTFSVSFAAVSIFLAIGRFEYARSQLIAGFIISIIWFYFVRHIAQRHQWLRIGYLPFGAVDELPQMPHISWIKLTGEDCSAGTRAATRFFDVVAADLRIDLPDHWERALSDFALAGVPVYHVKSLTESLTGKVQLEHLSENSFGSLIPNVSFLIIKRLVDWIVAAIAGVILLIPCIVVGIIIKITSPGPALFRQLRVGFRGKPFMVYKFRTMQVAEPDPASERRAAMTQARDARVTPLGRILRHSRIDELPQIINILKGEMSWIGPRPEAEVLSRWYETQIPFYRYRHIVIPGLTGWAQITQGHVAEIEDVRDKLHYDFYYIKNFSLWMDLLIIGRTIKTVITGHGSR</sequence>
<dbReference type="GO" id="GO:0000271">
    <property type="term" value="P:polysaccharide biosynthetic process"/>
    <property type="evidence" value="ECO:0007669"/>
    <property type="project" value="UniProtKB-KW"/>
</dbReference>
<proteinExistence type="inferred from homology"/>
<feature type="domain" description="Bacterial sugar transferase" evidence="4">
    <location>
        <begin position="245"/>
        <end position="431"/>
    </location>
</feature>
<keyword evidence="6" id="KW-1185">Reference proteome</keyword>
<dbReference type="Proteomes" id="UP000240996">
    <property type="component" value="Unassembled WGS sequence"/>
</dbReference>
<evidence type="ECO:0000313" key="6">
    <source>
        <dbReference type="Proteomes" id="UP000240996"/>
    </source>
</evidence>
<accession>A0A2T4YVZ2</accession>
<feature type="transmembrane region" description="Helical" evidence="3">
    <location>
        <begin position="57"/>
        <end position="73"/>
    </location>
</feature>
<comment type="similarity">
    <text evidence="1">Belongs to the bacterial sugar transferase family.</text>
</comment>
<dbReference type="EMBL" id="PZZN01000001">
    <property type="protein sequence ID" value="PTM47984.1"/>
    <property type="molecule type" value="Genomic_DNA"/>
</dbReference>
<evidence type="ECO:0000256" key="3">
    <source>
        <dbReference type="SAM" id="Phobius"/>
    </source>
</evidence>
<gene>
    <name evidence="5" type="ORF">C8J24_1391</name>
</gene>
<evidence type="ECO:0000313" key="5">
    <source>
        <dbReference type="EMBL" id="PTM47984.1"/>
    </source>
</evidence>
<comment type="caution">
    <text evidence="5">The sequence shown here is derived from an EMBL/GenBank/DDBJ whole genome shotgun (WGS) entry which is preliminary data.</text>
</comment>